<evidence type="ECO:0000313" key="2">
    <source>
        <dbReference type="Proteomes" id="UP000299102"/>
    </source>
</evidence>
<accession>A0A4C1U6T9</accession>
<comment type="caution">
    <text evidence="1">The sequence shown here is derived from an EMBL/GenBank/DDBJ whole genome shotgun (WGS) entry which is preliminary data.</text>
</comment>
<dbReference type="EMBL" id="BGZK01000134">
    <property type="protein sequence ID" value="GBP21970.1"/>
    <property type="molecule type" value="Genomic_DNA"/>
</dbReference>
<name>A0A4C1U6T9_EUMVA</name>
<organism evidence="1 2">
    <name type="scientific">Eumeta variegata</name>
    <name type="common">Bagworm moth</name>
    <name type="synonym">Eumeta japonica</name>
    <dbReference type="NCBI Taxonomy" id="151549"/>
    <lineage>
        <taxon>Eukaryota</taxon>
        <taxon>Metazoa</taxon>
        <taxon>Ecdysozoa</taxon>
        <taxon>Arthropoda</taxon>
        <taxon>Hexapoda</taxon>
        <taxon>Insecta</taxon>
        <taxon>Pterygota</taxon>
        <taxon>Neoptera</taxon>
        <taxon>Endopterygota</taxon>
        <taxon>Lepidoptera</taxon>
        <taxon>Glossata</taxon>
        <taxon>Ditrysia</taxon>
        <taxon>Tineoidea</taxon>
        <taxon>Psychidae</taxon>
        <taxon>Oiketicinae</taxon>
        <taxon>Eumeta</taxon>
    </lineage>
</organism>
<reference evidence="1 2" key="1">
    <citation type="journal article" date="2019" name="Commun. Biol.">
        <title>The bagworm genome reveals a unique fibroin gene that provides high tensile strength.</title>
        <authorList>
            <person name="Kono N."/>
            <person name="Nakamura H."/>
            <person name="Ohtoshi R."/>
            <person name="Tomita M."/>
            <person name="Numata K."/>
            <person name="Arakawa K."/>
        </authorList>
    </citation>
    <scope>NUCLEOTIDE SEQUENCE [LARGE SCALE GENOMIC DNA]</scope>
</reference>
<evidence type="ECO:0000313" key="1">
    <source>
        <dbReference type="EMBL" id="GBP21970.1"/>
    </source>
</evidence>
<dbReference type="Proteomes" id="UP000299102">
    <property type="component" value="Unassembled WGS sequence"/>
</dbReference>
<keyword evidence="2" id="KW-1185">Reference proteome</keyword>
<protein>
    <submittedName>
        <fullName evidence="1">Uncharacterized protein</fullName>
    </submittedName>
</protein>
<dbReference type="AlphaFoldDB" id="A0A4C1U6T9"/>
<gene>
    <name evidence="1" type="ORF">EVAR_7187_1</name>
</gene>
<proteinExistence type="predicted"/>
<sequence length="105" mass="11717">MNKLIGASALRTDFRLSHPRCSHEGTSADLTCRAPALPASHCVSALTSRRPSALEGGNLEIKYFVKRRIKVCLRALCKVKSKHWIRNSDSVTVVDTLQPLSPYRR</sequence>